<organism evidence="2 3">
    <name type="scientific">Citrus x changshan-huyou</name>
    <dbReference type="NCBI Taxonomy" id="2935761"/>
    <lineage>
        <taxon>Eukaryota</taxon>
        <taxon>Viridiplantae</taxon>
        <taxon>Streptophyta</taxon>
        <taxon>Embryophyta</taxon>
        <taxon>Tracheophyta</taxon>
        <taxon>Spermatophyta</taxon>
        <taxon>Magnoliopsida</taxon>
        <taxon>eudicotyledons</taxon>
        <taxon>Gunneridae</taxon>
        <taxon>Pentapetalae</taxon>
        <taxon>rosids</taxon>
        <taxon>malvids</taxon>
        <taxon>Sapindales</taxon>
        <taxon>Rutaceae</taxon>
        <taxon>Aurantioideae</taxon>
        <taxon>Citrus</taxon>
    </lineage>
</organism>
<dbReference type="AlphaFoldDB" id="A0AAP0QF78"/>
<accession>A0AAP0QF78</accession>
<name>A0AAP0QF78_9ROSI</name>
<feature type="compositionally biased region" description="Low complexity" evidence="1">
    <location>
        <begin position="27"/>
        <end position="45"/>
    </location>
</feature>
<dbReference type="Proteomes" id="UP001428341">
    <property type="component" value="Unassembled WGS sequence"/>
</dbReference>
<feature type="compositionally biased region" description="Polar residues" evidence="1">
    <location>
        <begin position="161"/>
        <end position="190"/>
    </location>
</feature>
<feature type="region of interest" description="Disordered" evidence="1">
    <location>
        <begin position="27"/>
        <end position="123"/>
    </location>
</feature>
<evidence type="ECO:0000256" key="1">
    <source>
        <dbReference type="SAM" id="MobiDB-lite"/>
    </source>
</evidence>
<dbReference type="EMBL" id="JBCGBO010000024">
    <property type="protein sequence ID" value="KAK9180772.1"/>
    <property type="molecule type" value="Genomic_DNA"/>
</dbReference>
<sequence length="190" mass="20147">MAAASRAEAGLPSGWESCRIKIRICSSSGSEAVWSPSSSPTLSVKSLEELRTPKEDRKLFSSKEGSEGTEGIEGSVGIGVKEEGIEGKDPRGESAGATLEGPASCPSGGWFTPASAPVGETRISKKDADSLLRNAFKPKGEALSLIQINCEPRHEKERTQNEFLNIRSSTRGAVNGTQTESSLQVQIARQ</sequence>
<keyword evidence="3" id="KW-1185">Reference proteome</keyword>
<protein>
    <submittedName>
        <fullName evidence="2">Uncharacterized protein</fullName>
    </submittedName>
</protein>
<reference evidence="2 3" key="1">
    <citation type="submission" date="2024-05" db="EMBL/GenBank/DDBJ databases">
        <title>Haplotype-resolved chromosome-level genome assembly of Huyou (Citrus changshanensis).</title>
        <authorList>
            <person name="Miao C."/>
            <person name="Chen W."/>
            <person name="Wu Y."/>
            <person name="Wang L."/>
            <person name="Zhao S."/>
            <person name="Grierson D."/>
            <person name="Xu C."/>
            <person name="Chen K."/>
        </authorList>
    </citation>
    <scope>NUCLEOTIDE SEQUENCE [LARGE SCALE GENOMIC DNA]</scope>
    <source>
        <strain evidence="2">01-14</strain>
        <tissue evidence="2">Leaf</tissue>
    </source>
</reference>
<feature type="compositionally biased region" description="Basic and acidic residues" evidence="1">
    <location>
        <begin position="80"/>
        <end position="92"/>
    </location>
</feature>
<feature type="compositionally biased region" description="Basic and acidic residues" evidence="1">
    <location>
        <begin position="46"/>
        <end position="66"/>
    </location>
</feature>
<evidence type="ECO:0000313" key="2">
    <source>
        <dbReference type="EMBL" id="KAK9180772.1"/>
    </source>
</evidence>
<feature type="region of interest" description="Disordered" evidence="1">
    <location>
        <begin position="153"/>
        <end position="190"/>
    </location>
</feature>
<proteinExistence type="predicted"/>
<gene>
    <name evidence="2" type="ORF">WN944_023907</name>
</gene>
<comment type="caution">
    <text evidence="2">The sequence shown here is derived from an EMBL/GenBank/DDBJ whole genome shotgun (WGS) entry which is preliminary data.</text>
</comment>
<evidence type="ECO:0000313" key="3">
    <source>
        <dbReference type="Proteomes" id="UP001428341"/>
    </source>
</evidence>